<reference evidence="1" key="1">
    <citation type="submission" date="2021-01" db="EMBL/GenBank/DDBJ databases">
        <title>Whole genome shotgun sequence of Actinoplanes ferrugineus NBRC 15555.</title>
        <authorList>
            <person name="Komaki H."/>
            <person name="Tamura T."/>
        </authorList>
    </citation>
    <scope>NUCLEOTIDE SEQUENCE</scope>
    <source>
        <strain evidence="1">NBRC 15555</strain>
    </source>
</reference>
<comment type="caution">
    <text evidence="1">The sequence shown here is derived from an EMBL/GenBank/DDBJ whole genome shotgun (WGS) entry which is preliminary data.</text>
</comment>
<gene>
    <name evidence="1" type="ORF">Afe05nite_44730</name>
</gene>
<protein>
    <recommendedName>
        <fullName evidence="3">CYTH domain-containing protein</fullName>
    </recommendedName>
</protein>
<keyword evidence="2" id="KW-1185">Reference proteome</keyword>
<proteinExistence type="predicted"/>
<dbReference type="AlphaFoldDB" id="A0A919MEC9"/>
<dbReference type="EMBL" id="BOMM01000040">
    <property type="protein sequence ID" value="GIE12633.1"/>
    <property type="molecule type" value="Genomic_DNA"/>
</dbReference>
<dbReference type="RefSeq" id="WP_203819102.1">
    <property type="nucleotide sequence ID" value="NZ_BAAABP010000022.1"/>
</dbReference>
<evidence type="ECO:0000313" key="2">
    <source>
        <dbReference type="Proteomes" id="UP000598174"/>
    </source>
</evidence>
<organism evidence="1 2">
    <name type="scientific">Paractinoplanes ferrugineus</name>
    <dbReference type="NCBI Taxonomy" id="113564"/>
    <lineage>
        <taxon>Bacteria</taxon>
        <taxon>Bacillati</taxon>
        <taxon>Actinomycetota</taxon>
        <taxon>Actinomycetes</taxon>
        <taxon>Micromonosporales</taxon>
        <taxon>Micromonosporaceae</taxon>
        <taxon>Paractinoplanes</taxon>
    </lineage>
</organism>
<dbReference type="Proteomes" id="UP000598174">
    <property type="component" value="Unassembled WGS sequence"/>
</dbReference>
<name>A0A919MEC9_9ACTN</name>
<accession>A0A919MEC9</accession>
<sequence length="239" mass="26545">MASTGFWRADGLRTLVGQAPEVELKVVVTERRGRRLGIDPDRGPNRRVYFLDTPALDLYRHGVIVRFRDRARERDDAVVKLRPVVPGRVPGWLRDADRFRMEVDALPGHSVCSGALKVRLGRKEVARTVRAGRSLTKLLSARQRKLLDRYAPAGVGLGDLVVFGPIDVRCLNVKVRGLDHGLTAERWRYPDGSRLLELSTRCPVGQAAAVAKRVSSALRAYGVEPADLQPTKTELALQV</sequence>
<evidence type="ECO:0008006" key="3">
    <source>
        <dbReference type="Google" id="ProtNLM"/>
    </source>
</evidence>
<evidence type="ECO:0000313" key="1">
    <source>
        <dbReference type="EMBL" id="GIE12633.1"/>
    </source>
</evidence>